<accession>A0A1Y5Q900</accession>
<gene>
    <name evidence="1" type="ORF">STPYR_12739</name>
</gene>
<sequence length="159" mass="17012">MASPLGLASVLGRRPRIGVVGAGQKLTERQAAMHVRNVQVHAVDALRLRQPNLAMAGNRSRPPGFRRAVPVVVLALPVEPHGTNACQFVKIGIATAGAVVIAVRLGRPFVRLVDPQHVPERLELFGGEFHVSSLCGLTIRSTRRRFGFPVKSRAHGGAG</sequence>
<dbReference type="AlphaFoldDB" id="A0A1Y5Q900"/>
<proteinExistence type="predicted"/>
<reference evidence="1" key="1">
    <citation type="submission" date="2016-03" db="EMBL/GenBank/DDBJ databases">
        <authorList>
            <person name="Ploux O."/>
        </authorList>
    </citation>
    <scope>NUCLEOTIDE SEQUENCE</scope>
    <source>
        <strain evidence="1">UC10</strain>
    </source>
</reference>
<dbReference type="EMBL" id="FLTS01000001">
    <property type="protein sequence ID" value="SBV37796.1"/>
    <property type="molecule type" value="Genomic_DNA"/>
</dbReference>
<organism evidence="1">
    <name type="scientific">uncultured Stenotrophomonas sp</name>
    <dbReference type="NCBI Taxonomy" id="165438"/>
    <lineage>
        <taxon>Bacteria</taxon>
        <taxon>Pseudomonadati</taxon>
        <taxon>Pseudomonadota</taxon>
        <taxon>Gammaproteobacteria</taxon>
        <taxon>Lysobacterales</taxon>
        <taxon>Lysobacteraceae</taxon>
        <taxon>Stenotrophomonas</taxon>
        <taxon>environmental samples</taxon>
    </lineage>
</organism>
<name>A0A1Y5Q900_9GAMM</name>
<protein>
    <submittedName>
        <fullName evidence="1">Uncharacterized protein</fullName>
    </submittedName>
</protein>
<evidence type="ECO:0000313" key="1">
    <source>
        <dbReference type="EMBL" id="SBV37796.1"/>
    </source>
</evidence>